<sequence>MRLIVVFLLLINFSIQVVGLILTFFAKDPILLKIRDIVPWIVFALTLTHLLLFLPALKIVSLSRTMRRLHFFFCDSSFKYIRIFLFGNGLSGK</sequence>
<evidence type="ECO:0000256" key="1">
    <source>
        <dbReference type="SAM" id="Phobius"/>
    </source>
</evidence>
<proteinExistence type="predicted"/>
<dbReference type="Proteomes" id="UP000001338">
    <property type="component" value="Unassembled WGS sequence"/>
</dbReference>
<keyword evidence="1" id="KW-0812">Transmembrane</keyword>
<evidence type="ECO:0000313" key="3">
    <source>
        <dbReference type="Proteomes" id="UP000001338"/>
    </source>
</evidence>
<name>A0A828Z5A8_9LEPT</name>
<dbReference type="EMBL" id="AFLV02000017">
    <property type="protein sequence ID" value="EKR65504.1"/>
    <property type="molecule type" value="Genomic_DNA"/>
</dbReference>
<keyword evidence="1" id="KW-0472">Membrane</keyword>
<reference evidence="2 3" key="1">
    <citation type="submission" date="2012-10" db="EMBL/GenBank/DDBJ databases">
        <authorList>
            <person name="Harkins D.M."/>
            <person name="Durkin A.S."/>
            <person name="Brinkac L.M."/>
            <person name="Haft D.H."/>
            <person name="Selengut J.D."/>
            <person name="Sanka R."/>
            <person name="DePew J."/>
            <person name="Purushe J."/>
            <person name="Whelen A.C."/>
            <person name="Vinetz J.M."/>
            <person name="Sutton G.G."/>
            <person name="Nierman W.C."/>
            <person name="Fouts D.E."/>
        </authorList>
    </citation>
    <scope>NUCLEOTIDE SEQUENCE [LARGE SCALE GENOMIC DNA]</scope>
    <source>
        <strain evidence="2 3">2006001853</strain>
    </source>
</reference>
<keyword evidence="1" id="KW-1133">Transmembrane helix</keyword>
<evidence type="ECO:0000313" key="2">
    <source>
        <dbReference type="EMBL" id="EKR65504.1"/>
    </source>
</evidence>
<feature type="transmembrane region" description="Helical" evidence="1">
    <location>
        <begin position="37"/>
        <end position="60"/>
    </location>
</feature>
<gene>
    <name evidence="2" type="ORF">LEP1GSC036_2894</name>
</gene>
<dbReference type="AlphaFoldDB" id="A0A828Z5A8"/>
<accession>A0A828Z5A8</accession>
<comment type="caution">
    <text evidence="2">The sequence shown here is derived from an EMBL/GenBank/DDBJ whole genome shotgun (WGS) entry which is preliminary data.</text>
</comment>
<protein>
    <submittedName>
        <fullName evidence="2">Uncharacterized protein</fullName>
    </submittedName>
</protein>
<organism evidence="2 3">
    <name type="scientific">Leptospira weilii str. 2006001853</name>
    <dbReference type="NCBI Taxonomy" id="1001589"/>
    <lineage>
        <taxon>Bacteria</taxon>
        <taxon>Pseudomonadati</taxon>
        <taxon>Spirochaetota</taxon>
        <taxon>Spirochaetia</taxon>
        <taxon>Leptospirales</taxon>
        <taxon>Leptospiraceae</taxon>
        <taxon>Leptospira</taxon>
    </lineage>
</organism>
<dbReference type="RefSeq" id="WP_004499044.1">
    <property type="nucleotide sequence ID" value="NZ_AFLV02000017.1"/>
</dbReference>
<feature type="transmembrane region" description="Helical" evidence="1">
    <location>
        <begin position="5"/>
        <end position="25"/>
    </location>
</feature>